<dbReference type="InterPro" id="IPR036980">
    <property type="entry name" value="RNase_P/MRP_Rpp29_sf"/>
</dbReference>
<dbReference type="GO" id="GO:0030677">
    <property type="term" value="C:ribonuclease P complex"/>
    <property type="evidence" value="ECO:0007669"/>
    <property type="project" value="UniProtKB-UniRule"/>
</dbReference>
<dbReference type="AlphaFoldDB" id="A0A650CM40"/>
<dbReference type="HAMAP" id="MF_00754">
    <property type="entry name" value="RNase_P_1"/>
    <property type="match status" value="1"/>
</dbReference>
<comment type="similarity">
    <text evidence="6">Belongs to the eukaryotic/archaeal RNase P protein component 1 family.</text>
</comment>
<sequence>MVDLIGAKVTILSYPDSSLLSKTGVIIDETYKTLVVGFDKRKVRLLKENGIYAINFKGRFFVVSGIKLVGKPEKRWM</sequence>
<evidence type="ECO:0000313" key="7">
    <source>
        <dbReference type="EMBL" id="QGR18926.1"/>
    </source>
</evidence>
<comment type="subcellular location">
    <subcellularLocation>
        <location evidence="6">Cytoplasm</location>
    </subcellularLocation>
</comment>
<keyword evidence="2 6" id="KW-0819">tRNA processing</keyword>
<evidence type="ECO:0000256" key="2">
    <source>
        <dbReference type="ARBA" id="ARBA00022694"/>
    </source>
</evidence>
<reference evidence="7 8" key="1">
    <citation type="submission" date="2019-10" db="EMBL/GenBank/DDBJ databases">
        <title>Genome Sequences from Six Type Strain Members of the Archaeal Family Sulfolobaceae: Acidianus ambivalens, Acidianus infernus, Metallosphaera prunae, Stygiolobus azoricus, Sulfolobus metallicus, and Sulfurisphaera ohwakuensis.</title>
        <authorList>
            <person name="Counts J.A."/>
            <person name="Kelly R.M."/>
        </authorList>
    </citation>
    <scope>NUCLEOTIDE SEQUENCE [LARGE SCALE GENOMIC DNA]</scope>
    <source>
        <strain evidence="7 8">FC6</strain>
    </source>
</reference>
<evidence type="ECO:0000256" key="4">
    <source>
        <dbReference type="ARBA" id="ARBA00022759"/>
    </source>
</evidence>
<dbReference type="KEGG" id="sazo:D1868_02265"/>
<evidence type="ECO:0000256" key="1">
    <source>
        <dbReference type="ARBA" id="ARBA00022490"/>
    </source>
</evidence>
<keyword evidence="8" id="KW-1185">Reference proteome</keyword>
<dbReference type="GO" id="GO:0005737">
    <property type="term" value="C:cytoplasm"/>
    <property type="evidence" value="ECO:0007669"/>
    <property type="project" value="UniProtKB-SubCell"/>
</dbReference>
<evidence type="ECO:0000256" key="6">
    <source>
        <dbReference type="HAMAP-Rule" id="MF_00754"/>
    </source>
</evidence>
<keyword evidence="3 6" id="KW-0540">Nuclease</keyword>
<gene>
    <name evidence="6" type="primary">rnp1</name>
    <name evidence="7" type="ORF">D1868_02265</name>
</gene>
<dbReference type="EC" id="3.1.26.5" evidence="6"/>
<keyword evidence="1 6" id="KW-0963">Cytoplasm</keyword>
<dbReference type="Pfam" id="PF01868">
    <property type="entry name" value="RNase_P-MRP_p29"/>
    <property type="match status" value="1"/>
</dbReference>
<organism evidence="7 8">
    <name type="scientific">Stygiolobus azoricus</name>
    <dbReference type="NCBI Taxonomy" id="41675"/>
    <lineage>
        <taxon>Archaea</taxon>
        <taxon>Thermoproteota</taxon>
        <taxon>Thermoprotei</taxon>
        <taxon>Sulfolobales</taxon>
        <taxon>Sulfolobaceae</taxon>
        <taxon>Stygiolobus</taxon>
    </lineage>
</organism>
<comment type="function">
    <text evidence="6">Part of ribonuclease P, a protein complex that generates mature tRNA molecules by cleaving their 5'-ends.</text>
</comment>
<dbReference type="InterPro" id="IPR023538">
    <property type="entry name" value="RNP1"/>
</dbReference>
<evidence type="ECO:0000256" key="5">
    <source>
        <dbReference type="ARBA" id="ARBA00022801"/>
    </source>
</evidence>
<comment type="catalytic activity">
    <reaction evidence="6">
        <text>Endonucleolytic cleavage of RNA, removing 5'-extranucleotides from tRNA precursor.</text>
        <dbReference type="EC" id="3.1.26.5"/>
    </reaction>
</comment>
<protein>
    <recommendedName>
        <fullName evidence="6">Ribonuclease P protein component 1</fullName>
        <shortName evidence="6">RNase P component 1</shortName>
        <ecNumber evidence="6">3.1.26.5</ecNumber>
    </recommendedName>
    <alternativeName>
        <fullName evidence="6">Rpp29</fullName>
    </alternativeName>
</protein>
<dbReference type="InterPro" id="IPR002730">
    <property type="entry name" value="Rpp29/RNP1"/>
</dbReference>
<dbReference type="GO" id="GO:0004526">
    <property type="term" value="F:ribonuclease P activity"/>
    <property type="evidence" value="ECO:0007669"/>
    <property type="project" value="UniProtKB-UniRule"/>
</dbReference>
<dbReference type="GO" id="GO:0003723">
    <property type="term" value="F:RNA binding"/>
    <property type="evidence" value="ECO:0007669"/>
    <property type="project" value="InterPro"/>
</dbReference>
<dbReference type="InterPro" id="IPR023534">
    <property type="entry name" value="Rof/RNase_P-like"/>
</dbReference>
<dbReference type="Gene3D" id="2.30.30.210">
    <property type="entry name" value="Ribonuclease P/MRP, subunit p29"/>
    <property type="match status" value="1"/>
</dbReference>
<dbReference type="Proteomes" id="UP000423396">
    <property type="component" value="Chromosome"/>
</dbReference>
<accession>A0A650CM40</accession>
<dbReference type="SUPFAM" id="SSF101744">
    <property type="entry name" value="Rof/RNase P subunit-like"/>
    <property type="match status" value="1"/>
</dbReference>
<keyword evidence="5 6" id="KW-0378">Hydrolase</keyword>
<proteinExistence type="inferred from homology"/>
<comment type="subunit">
    <text evidence="6">Consists of a catalytic RNA component and at least 4-5 protein subunits.</text>
</comment>
<keyword evidence="4 6" id="KW-0255">Endonuclease</keyword>
<dbReference type="GO" id="GO:0001682">
    <property type="term" value="P:tRNA 5'-leader removal"/>
    <property type="evidence" value="ECO:0007669"/>
    <property type="project" value="UniProtKB-UniRule"/>
</dbReference>
<evidence type="ECO:0000313" key="8">
    <source>
        <dbReference type="Proteomes" id="UP000423396"/>
    </source>
</evidence>
<evidence type="ECO:0000256" key="3">
    <source>
        <dbReference type="ARBA" id="ARBA00022722"/>
    </source>
</evidence>
<name>A0A650CM40_9CREN</name>
<dbReference type="EMBL" id="CP045483">
    <property type="protein sequence ID" value="QGR18926.1"/>
    <property type="molecule type" value="Genomic_DNA"/>
</dbReference>